<feature type="binding site" evidence="3">
    <location>
        <position position="58"/>
    </location>
    <ligand>
        <name>substrate</name>
    </ligand>
</feature>
<dbReference type="Proteomes" id="UP001151234">
    <property type="component" value="Unassembled WGS sequence"/>
</dbReference>
<evidence type="ECO:0000259" key="7">
    <source>
        <dbReference type="Pfam" id="PF17763"/>
    </source>
</evidence>
<evidence type="ECO:0000256" key="1">
    <source>
        <dbReference type="ARBA" id="ARBA00010518"/>
    </source>
</evidence>
<dbReference type="SMART" id="SM00870">
    <property type="entry name" value="Asparaginase"/>
    <property type="match status" value="1"/>
</dbReference>
<dbReference type="InterPro" id="IPR027474">
    <property type="entry name" value="L-asparaginase_N"/>
</dbReference>
<keyword evidence="8" id="KW-0378">Hydrolase</keyword>
<dbReference type="PROSITE" id="PS51732">
    <property type="entry name" value="ASN_GLN_ASE_3"/>
    <property type="match status" value="1"/>
</dbReference>
<proteinExistence type="inferred from homology"/>
<dbReference type="PANTHER" id="PTHR11707">
    <property type="entry name" value="L-ASPARAGINASE"/>
    <property type="match status" value="1"/>
</dbReference>
<evidence type="ECO:0000256" key="4">
    <source>
        <dbReference type="PROSITE-ProRule" id="PRU10099"/>
    </source>
</evidence>
<dbReference type="InterPro" id="IPR027473">
    <property type="entry name" value="L-asparaginase_C"/>
</dbReference>
<sequence length="333" mass="35592">MQKLLVVHTGGTIGMTRHSGAWVPTDEGRALVETSVARFSDQSGIDVAFRVATRQFDSSQARPEYWVALAREIRGLASDHCGVVLIHGTDTLSYAAAMLSFLLIGLDKPLVVTGSQRPLSLEGSDAGRNLQDALTVVTELEPGEIMVSFGGLVLVAERVRKTSSKSDQAFSTPGTRTVGKVSGGVFQRFDKRSSLSGRAPLKIDANKRPRLTSLVASPILDLPTMDGIAASKPSGLILELYGLGTIPVHERGMLEKLRRMTASGMRILAISQCCDGGLELSTYPSGRALLDQGVIDGKTLTRSAAVAKLWCALAEADEAPPHLIASRWRGEID</sequence>
<dbReference type="InterPro" id="IPR020827">
    <property type="entry name" value="Asparaginase/glutaminase_AS1"/>
</dbReference>
<dbReference type="PROSITE" id="PS00917">
    <property type="entry name" value="ASN_GLN_ASE_2"/>
    <property type="match status" value="1"/>
</dbReference>
<evidence type="ECO:0000313" key="8">
    <source>
        <dbReference type="EMBL" id="MDA5399719.1"/>
    </source>
</evidence>
<dbReference type="Pfam" id="PF17763">
    <property type="entry name" value="Asparaginase_C"/>
    <property type="match status" value="1"/>
</dbReference>
<organism evidence="8 9">
    <name type="scientific">Hoeflea prorocentri</name>
    <dbReference type="NCBI Taxonomy" id="1922333"/>
    <lineage>
        <taxon>Bacteria</taxon>
        <taxon>Pseudomonadati</taxon>
        <taxon>Pseudomonadota</taxon>
        <taxon>Alphaproteobacteria</taxon>
        <taxon>Hyphomicrobiales</taxon>
        <taxon>Rhizobiaceae</taxon>
        <taxon>Hoeflea</taxon>
    </lineage>
</organism>
<evidence type="ECO:0000256" key="3">
    <source>
        <dbReference type="PIRSR" id="PIRSR001220-2"/>
    </source>
</evidence>
<accession>A0A9X3UMI0</accession>
<evidence type="ECO:0000259" key="6">
    <source>
        <dbReference type="Pfam" id="PF00710"/>
    </source>
</evidence>
<comment type="caution">
    <text evidence="8">The sequence shown here is derived from an EMBL/GenBank/DDBJ whole genome shotgun (WGS) entry which is preliminary data.</text>
</comment>
<dbReference type="Gene3D" id="3.40.50.40">
    <property type="match status" value="1"/>
</dbReference>
<dbReference type="Pfam" id="PF00710">
    <property type="entry name" value="Asparaginase"/>
    <property type="match status" value="1"/>
</dbReference>
<feature type="domain" description="Asparaginase/glutaminase C-terminal" evidence="7">
    <location>
        <begin position="224"/>
        <end position="317"/>
    </location>
</feature>
<reference evidence="8" key="1">
    <citation type="submission" date="2022-11" db="EMBL/GenBank/DDBJ databases">
        <title>Draft genome sequence of Hoeflea poritis E7-10 and Hoeflea prorocentri PM5-8, separated from scleractinian coral Porites lutea and marine dinoflagellate.</title>
        <authorList>
            <person name="Zhang G."/>
            <person name="Wei Q."/>
            <person name="Cai L."/>
        </authorList>
    </citation>
    <scope>NUCLEOTIDE SEQUENCE</scope>
    <source>
        <strain evidence="8">PM5-8</strain>
    </source>
</reference>
<dbReference type="PIRSF" id="PIRSF001220">
    <property type="entry name" value="L-ASNase_gatD"/>
    <property type="match status" value="1"/>
</dbReference>
<dbReference type="PROSITE" id="PS00144">
    <property type="entry name" value="ASN_GLN_ASE_1"/>
    <property type="match status" value="1"/>
</dbReference>
<dbReference type="InterPro" id="IPR040919">
    <property type="entry name" value="Asparaginase_C"/>
</dbReference>
<dbReference type="GO" id="GO:0004067">
    <property type="term" value="F:asparaginase activity"/>
    <property type="evidence" value="ECO:0007669"/>
    <property type="project" value="UniProtKB-UniRule"/>
</dbReference>
<dbReference type="GO" id="GO:0006520">
    <property type="term" value="P:amino acid metabolic process"/>
    <property type="evidence" value="ECO:0007669"/>
    <property type="project" value="InterPro"/>
</dbReference>
<protein>
    <submittedName>
        <fullName evidence="8">Asparaginase domain-containing protein</fullName>
        <ecNumber evidence="8">3.5.1.1</ecNumber>
    </submittedName>
</protein>
<dbReference type="EMBL" id="JAPJZI010000001">
    <property type="protein sequence ID" value="MDA5399719.1"/>
    <property type="molecule type" value="Genomic_DNA"/>
</dbReference>
<feature type="active site" evidence="4">
    <location>
        <position position="12"/>
    </location>
</feature>
<dbReference type="SUPFAM" id="SSF53774">
    <property type="entry name" value="Glutaminase/Asparaginase"/>
    <property type="match status" value="1"/>
</dbReference>
<dbReference type="AlphaFoldDB" id="A0A9X3UMI0"/>
<dbReference type="InterPro" id="IPR027475">
    <property type="entry name" value="Asparaginase/glutaminase_AS2"/>
</dbReference>
<keyword evidence="9" id="KW-1185">Reference proteome</keyword>
<dbReference type="RefSeq" id="WP_267991140.1">
    <property type="nucleotide sequence ID" value="NZ_JAPJZI010000001.1"/>
</dbReference>
<dbReference type="InterPro" id="IPR006034">
    <property type="entry name" value="Asparaginase/glutaminase-like"/>
</dbReference>
<evidence type="ECO:0000256" key="2">
    <source>
        <dbReference type="PIRSR" id="PIRSR001220-1"/>
    </source>
</evidence>
<comment type="similarity">
    <text evidence="1">Belongs to the asparaginase 1 family.</text>
</comment>
<feature type="active site" evidence="5">
    <location>
        <position position="89"/>
    </location>
</feature>
<dbReference type="InterPro" id="IPR037152">
    <property type="entry name" value="L-asparaginase_N_sf"/>
</dbReference>
<dbReference type="PANTHER" id="PTHR11707:SF28">
    <property type="entry name" value="60 KDA LYSOPHOSPHOLIPASE"/>
    <property type="match status" value="1"/>
</dbReference>
<dbReference type="PIRSF" id="PIRSF500176">
    <property type="entry name" value="L_ASNase"/>
    <property type="match status" value="1"/>
</dbReference>
<dbReference type="InterPro" id="IPR036152">
    <property type="entry name" value="Asp/glu_Ase-like_sf"/>
</dbReference>
<name>A0A9X3UMI0_9HYPH</name>
<dbReference type="EC" id="3.5.1.1" evidence="8"/>
<evidence type="ECO:0000256" key="5">
    <source>
        <dbReference type="PROSITE-ProRule" id="PRU10100"/>
    </source>
</evidence>
<evidence type="ECO:0000313" key="9">
    <source>
        <dbReference type="Proteomes" id="UP001151234"/>
    </source>
</evidence>
<feature type="active site" description="O-isoaspartyl threonine intermediate" evidence="2">
    <location>
        <position position="12"/>
    </location>
</feature>
<gene>
    <name evidence="8" type="ORF">OQ273_14145</name>
</gene>
<dbReference type="PRINTS" id="PR00139">
    <property type="entry name" value="ASNGLNASE"/>
</dbReference>
<dbReference type="Gene3D" id="3.40.50.1170">
    <property type="entry name" value="L-asparaginase, N-terminal domain"/>
    <property type="match status" value="1"/>
</dbReference>
<feature type="domain" description="L-asparaginase N-terminal" evidence="6">
    <location>
        <begin position="3"/>
        <end position="184"/>
    </location>
</feature>
<feature type="binding site" evidence="3">
    <location>
        <begin position="89"/>
        <end position="90"/>
    </location>
    <ligand>
        <name>substrate</name>
    </ligand>
</feature>
<dbReference type="SFLD" id="SFLDS00057">
    <property type="entry name" value="Glutaminase/Asparaginase"/>
    <property type="match status" value="1"/>
</dbReference>